<dbReference type="Proteomes" id="UP000676169">
    <property type="component" value="Chromosome"/>
</dbReference>
<dbReference type="Gene3D" id="1.25.10.10">
    <property type="entry name" value="Leucine-rich Repeat Variant"/>
    <property type="match status" value="1"/>
</dbReference>
<dbReference type="PANTHER" id="PTHR33546:SF1">
    <property type="entry name" value="LARGE, MULTIFUNCTIONAL SECRETED PROTEIN"/>
    <property type="match status" value="1"/>
</dbReference>
<keyword evidence="5" id="KW-0732">Signal</keyword>
<dbReference type="Gene3D" id="3.40.50.880">
    <property type="match status" value="2"/>
</dbReference>
<gene>
    <name evidence="7" type="ORF">KBB96_14705</name>
</gene>
<dbReference type="RefSeq" id="WP_211630202.1">
    <property type="nucleotide sequence ID" value="NZ_CP073100.1"/>
</dbReference>
<dbReference type="Pfam" id="PF00034">
    <property type="entry name" value="Cytochrom_C"/>
    <property type="match status" value="1"/>
</dbReference>
<dbReference type="InterPro" id="IPR011989">
    <property type="entry name" value="ARM-like"/>
</dbReference>
<dbReference type="InterPro" id="IPR029062">
    <property type="entry name" value="Class_I_gatase-like"/>
</dbReference>
<dbReference type="PROSITE" id="PS00018">
    <property type="entry name" value="EF_HAND_1"/>
    <property type="match status" value="1"/>
</dbReference>
<name>A0A975IYP9_9BACT</name>
<dbReference type="SUPFAM" id="SSF50952">
    <property type="entry name" value="Soluble quinoprotein glucose dehydrogenase"/>
    <property type="match status" value="1"/>
</dbReference>
<feature type="domain" description="Cytochrome c" evidence="6">
    <location>
        <begin position="1123"/>
        <end position="1254"/>
    </location>
</feature>
<dbReference type="InterPro" id="IPR055557">
    <property type="entry name" value="DUF7133"/>
</dbReference>
<dbReference type="InterPro" id="IPR011041">
    <property type="entry name" value="Quinoprot_gluc/sorb_DH_b-prop"/>
</dbReference>
<dbReference type="EMBL" id="CP073100">
    <property type="protein sequence ID" value="QUE50113.1"/>
    <property type="molecule type" value="Genomic_DNA"/>
</dbReference>
<dbReference type="PROSITE" id="PS51007">
    <property type="entry name" value="CYTC"/>
    <property type="match status" value="1"/>
</dbReference>
<evidence type="ECO:0000313" key="7">
    <source>
        <dbReference type="EMBL" id="QUE50113.1"/>
    </source>
</evidence>
<evidence type="ECO:0000256" key="2">
    <source>
        <dbReference type="ARBA" id="ARBA00022723"/>
    </source>
</evidence>
<keyword evidence="1 4" id="KW-0349">Heme</keyword>
<dbReference type="InterPro" id="IPR036909">
    <property type="entry name" value="Cyt_c-like_dom_sf"/>
</dbReference>
<dbReference type="InterPro" id="IPR013427">
    <property type="entry name" value="Haem-bd_dom_put"/>
</dbReference>
<dbReference type="NCBIfam" id="TIGR02603">
    <property type="entry name" value="CxxCH_TIGR02603"/>
    <property type="match status" value="1"/>
</dbReference>
<evidence type="ECO:0000313" key="8">
    <source>
        <dbReference type="Proteomes" id="UP000676169"/>
    </source>
</evidence>
<dbReference type="Pfam" id="PF06283">
    <property type="entry name" value="ThuA"/>
    <property type="match status" value="2"/>
</dbReference>
<protein>
    <submittedName>
        <fullName evidence="7">ThuA domain-containing protein</fullName>
    </submittedName>
</protein>
<evidence type="ECO:0000256" key="3">
    <source>
        <dbReference type="ARBA" id="ARBA00023004"/>
    </source>
</evidence>
<dbReference type="InterPro" id="IPR029010">
    <property type="entry name" value="ThuA-like"/>
</dbReference>
<dbReference type="PANTHER" id="PTHR33546">
    <property type="entry name" value="LARGE, MULTIFUNCTIONAL SECRETED PROTEIN-RELATED"/>
    <property type="match status" value="1"/>
</dbReference>
<feature type="chain" id="PRO_5037570501" evidence="5">
    <location>
        <begin position="20"/>
        <end position="1695"/>
    </location>
</feature>
<dbReference type="GO" id="GO:0046872">
    <property type="term" value="F:metal ion binding"/>
    <property type="evidence" value="ECO:0007669"/>
    <property type="project" value="UniProtKB-KW"/>
</dbReference>
<keyword evidence="8" id="KW-1185">Reference proteome</keyword>
<organism evidence="7 8">
    <name type="scientific">Luteolibacter ambystomatis</name>
    <dbReference type="NCBI Taxonomy" id="2824561"/>
    <lineage>
        <taxon>Bacteria</taxon>
        <taxon>Pseudomonadati</taxon>
        <taxon>Verrucomicrobiota</taxon>
        <taxon>Verrucomicrobiia</taxon>
        <taxon>Verrucomicrobiales</taxon>
        <taxon>Verrucomicrobiaceae</taxon>
        <taxon>Luteolibacter</taxon>
    </lineage>
</organism>
<dbReference type="Gene3D" id="2.120.10.30">
    <property type="entry name" value="TolB, C-terminal domain"/>
    <property type="match status" value="1"/>
</dbReference>
<dbReference type="SUPFAM" id="SSF46626">
    <property type="entry name" value="Cytochrome c"/>
    <property type="match status" value="1"/>
</dbReference>
<dbReference type="Gene3D" id="1.10.760.10">
    <property type="entry name" value="Cytochrome c-like domain"/>
    <property type="match status" value="1"/>
</dbReference>
<proteinExistence type="predicted"/>
<dbReference type="Pfam" id="PF23500">
    <property type="entry name" value="DUF7133"/>
    <property type="match status" value="1"/>
</dbReference>
<keyword evidence="3 4" id="KW-0408">Iron</keyword>
<reference evidence="7" key="1">
    <citation type="submission" date="2021-04" db="EMBL/GenBank/DDBJ databases">
        <title>Luteolibacter sp. 32A isolated from the skin of an Anderson's salamander (Ambystoma andersonii).</title>
        <authorList>
            <person name="Spergser J."/>
            <person name="Busse H.-J."/>
        </authorList>
    </citation>
    <scope>NUCLEOTIDE SEQUENCE</scope>
    <source>
        <strain evidence="7">32A</strain>
    </source>
</reference>
<evidence type="ECO:0000259" key="6">
    <source>
        <dbReference type="PROSITE" id="PS51007"/>
    </source>
</evidence>
<dbReference type="InterPro" id="IPR011042">
    <property type="entry name" value="6-blade_b-propeller_TolB-like"/>
</dbReference>
<keyword evidence="2 4" id="KW-0479">Metal-binding</keyword>
<dbReference type="SUPFAM" id="SSF52317">
    <property type="entry name" value="Class I glutamine amidotransferase-like"/>
    <property type="match status" value="2"/>
</dbReference>
<evidence type="ECO:0000256" key="5">
    <source>
        <dbReference type="SAM" id="SignalP"/>
    </source>
</evidence>
<dbReference type="GO" id="GO:0009055">
    <property type="term" value="F:electron transfer activity"/>
    <property type="evidence" value="ECO:0007669"/>
    <property type="project" value="InterPro"/>
</dbReference>
<dbReference type="GO" id="GO:0020037">
    <property type="term" value="F:heme binding"/>
    <property type="evidence" value="ECO:0007669"/>
    <property type="project" value="InterPro"/>
</dbReference>
<dbReference type="InterPro" id="IPR018247">
    <property type="entry name" value="EF_Hand_1_Ca_BS"/>
</dbReference>
<accession>A0A975IYP9</accession>
<feature type="signal peptide" evidence="5">
    <location>
        <begin position="1"/>
        <end position="19"/>
    </location>
</feature>
<dbReference type="KEGG" id="lamb:KBB96_14705"/>
<dbReference type="InterPro" id="IPR013428">
    <property type="entry name" value="Membrane-bound_put_N"/>
</dbReference>
<dbReference type="InterPro" id="IPR016024">
    <property type="entry name" value="ARM-type_fold"/>
</dbReference>
<evidence type="ECO:0000256" key="1">
    <source>
        <dbReference type="ARBA" id="ARBA00022617"/>
    </source>
</evidence>
<dbReference type="NCBIfam" id="TIGR02604">
    <property type="entry name" value="Piru_Ver_Nterm"/>
    <property type="match status" value="1"/>
</dbReference>
<evidence type="ECO:0000256" key="4">
    <source>
        <dbReference type="PROSITE-ProRule" id="PRU00433"/>
    </source>
</evidence>
<dbReference type="InterPro" id="IPR009056">
    <property type="entry name" value="Cyt_c-like_dom"/>
</dbReference>
<sequence length="1695" mass="183356">MKRLFILLIGLVLAATVQAAPLRVFIRGGDKTHGPNAHEHDKFLNEWKPLLASRGMVVDGAKNWPTAEQLRNTDVLVMYAQNGGNAAPEQKANLAEFTKRGGGIVVIHTAAVSDDPAWWKSVIGGSWVEGKTKWKEGPMDLYYVENQRIEGQHPITKGASNFHIDDEIYYDMDLSPDIRVLATSYTPKVPEGKRPAEGGKANVYDIQPQMWAYEKDNYRAFVSIPGHLWGTFEKPFYRAVLLRGIAWAGKRPNLDEFCKPEEISSLTYPEGGPQKPEETLKNLEVHPDFNFKLIAAEPLITKPMNFDWDASGRMWVAETPEYPNGRRGMRPDYRGREWKDHGGVDPDPGQQNRKAIDKISILTDTNGDGVMDKKEVFYEGLELVTGLVFYQDGVIVTQAPDILWLRDTDHDGKADKVEKLFTGLGTGDTHAVINNPRWGWDGWIYATQGYSGSDHVLNAKGEKMPVIGSGVVRFKPDGSVIEQYSSKGGNTWGLEITGDNRVMWTQPTSGELLMQTVLPEYALARGKVGKTASYHVVEPSKKTFPLMSWEQQAYRQIDWVGSFTAAAGCVIYDGGSWPAEYKGDYLTTEPTINIVHHARLTPEGSSYTFHKLSGREETEFIRSKDMWWRPVEVRVGPDGAVYLADFYNQAVIHNDTRGPDHNKVNAAVRPDRDHYFGRIWKIDHKEATKLTVPDLAKATPVQIAAALDHPNRAVRLLASRLLIDRQESKPEVIAAIQAQMEKGKSSDTRIAAMWTLHGLGAIKPGVIETVMTDADAAVRRNAAGVVEAAGQGGGAALLKLIGDSEAPVRLAALRAVAAVPATDADAAAILSQWAKFDDDFQRSAALGALARDPASAIAALLDTTDASLAPLASQLAQGLAEKNDTAAAAKLVIALASKPASSDAMKRGILDTLVRSLKASPEVNPPLAKALDTLLLSGAGGSTLPLAAKWDKAGVLKPSITKLTAELFKRLEGGTDDQKLAAARTLLDLRAEQAVEAVFKALNGEGTPAFKRELVLALGDSGDAPIGGPLAASLGKLPTEAQAAAFEVLLQRSDRALALLDALSKKQVDVAIFGPANLARLRTYPDGEISKRASAILDELMGPSLKAKGEILAKLSAVVEQPGDPVRGKQLFTATCAICHKYGDEGADIGPALTGMGSHGISELLTAIVDPNREVDPSFAAWNIETKDGRFHAGIIARENPASLVLKSLAGQEEIRIADIKSRVNTGRSLMPEGLEGLGGESLRDILAYLCGTDAARYRTLDLRGVFTADTRKGLYQSQAATGDTLVFRKYGTQEIEKVPFNVIDPGKSTNGNNILVLKGGGAGTFSAGLARKVEVKTGGFKANRLHFLGGVTGWGYQGGGDPSPVMKVTVFYADGGSEELVFQNGIEFADYYRRTDVPGSKYVDVLRDHQIRFFSKQLKRAGPIDRLAIESFATGAAPTLAAITAELADANAAPLPAPTAAVNTKPGFKPQFNDSVPVPPLSAKGPRVLLVGGGSSHDFVKFFGDTDKATLEPVVGWVGFTQNANGLADILKNVDVLVWSANQAISPETRKLLIDFANSGKGIVALHPGTWYAWEDFPQWNKEIIGGGTRGHDALGAYPMKVVNSNHPVTKGVTAEFQIVDELYNYIPDPQATPIAVLATATSPKTGKTFPQVFIVKHPKSRVVGITLGHDERAHNLPEYRTLLKNSVLWCAGK</sequence>
<dbReference type="SUPFAM" id="SSF48371">
    <property type="entry name" value="ARM repeat"/>
    <property type="match status" value="1"/>
</dbReference>